<evidence type="ECO:0000256" key="1">
    <source>
        <dbReference type="SAM" id="Phobius"/>
    </source>
</evidence>
<name>A0A6B0GPH0_9EURY</name>
<comment type="caution">
    <text evidence="2">The sequence shown here is derived from an EMBL/GenBank/DDBJ whole genome shotgun (WGS) entry which is preliminary data.</text>
</comment>
<sequence length="53" mass="5542">MGPPQAHLLSVLVALEVVVMGTVVLLAYPEGALPALPVVLLFGGALYLRDRSN</sequence>
<feature type="transmembrane region" description="Helical" evidence="1">
    <location>
        <begin position="7"/>
        <end position="26"/>
    </location>
</feature>
<keyword evidence="3" id="KW-1185">Reference proteome</keyword>
<reference evidence="2 3" key="1">
    <citation type="submission" date="2019-12" db="EMBL/GenBank/DDBJ databases">
        <title>Halocatena pleomorpha gen. nov. sp. nov., an extremely halophilic archaeon of family Halobacteriaceae isolated from saltpan soil.</title>
        <authorList>
            <person name="Pal Y."/>
            <person name="Verma A."/>
            <person name="Krishnamurthi S."/>
            <person name="Kumar P."/>
        </authorList>
    </citation>
    <scope>NUCLEOTIDE SEQUENCE [LARGE SCALE GENOMIC DNA]</scope>
    <source>
        <strain evidence="2 3">JCM 16495</strain>
    </source>
</reference>
<organism evidence="2 3">
    <name type="scientific">Halomarina oriensis</name>
    <dbReference type="NCBI Taxonomy" id="671145"/>
    <lineage>
        <taxon>Archaea</taxon>
        <taxon>Methanobacteriati</taxon>
        <taxon>Methanobacteriota</taxon>
        <taxon>Stenosarchaea group</taxon>
        <taxon>Halobacteria</taxon>
        <taxon>Halobacteriales</taxon>
        <taxon>Natronomonadaceae</taxon>
        <taxon>Halomarina</taxon>
    </lineage>
</organism>
<dbReference type="RefSeq" id="WP_158206415.1">
    <property type="nucleotide sequence ID" value="NZ_WSZK01000039.1"/>
</dbReference>
<evidence type="ECO:0000313" key="3">
    <source>
        <dbReference type="Proteomes" id="UP000451471"/>
    </source>
</evidence>
<dbReference type="EMBL" id="WSZK01000039">
    <property type="protein sequence ID" value="MWG36766.1"/>
    <property type="molecule type" value="Genomic_DNA"/>
</dbReference>
<proteinExistence type="predicted"/>
<keyword evidence="1" id="KW-0472">Membrane</keyword>
<dbReference type="AlphaFoldDB" id="A0A6B0GPH0"/>
<keyword evidence="1" id="KW-1133">Transmembrane helix</keyword>
<gene>
    <name evidence="2" type="ORF">GQS65_20135</name>
</gene>
<protein>
    <submittedName>
        <fullName evidence="2">Uncharacterized protein</fullName>
    </submittedName>
</protein>
<accession>A0A6B0GPH0</accession>
<dbReference type="Proteomes" id="UP000451471">
    <property type="component" value="Unassembled WGS sequence"/>
</dbReference>
<feature type="transmembrane region" description="Helical" evidence="1">
    <location>
        <begin position="32"/>
        <end position="48"/>
    </location>
</feature>
<evidence type="ECO:0000313" key="2">
    <source>
        <dbReference type="EMBL" id="MWG36766.1"/>
    </source>
</evidence>
<keyword evidence="1" id="KW-0812">Transmembrane</keyword>